<dbReference type="EMBL" id="UYYF01004273">
    <property type="protein sequence ID" value="VDN01078.1"/>
    <property type="molecule type" value="Genomic_DNA"/>
</dbReference>
<organism evidence="3">
    <name type="scientific">Thelazia callipaeda</name>
    <name type="common">Oriental eyeworm</name>
    <name type="synonym">Parasitic nematode</name>
    <dbReference type="NCBI Taxonomy" id="103827"/>
    <lineage>
        <taxon>Eukaryota</taxon>
        <taxon>Metazoa</taxon>
        <taxon>Ecdysozoa</taxon>
        <taxon>Nematoda</taxon>
        <taxon>Chromadorea</taxon>
        <taxon>Rhabditida</taxon>
        <taxon>Spirurina</taxon>
        <taxon>Spiruromorpha</taxon>
        <taxon>Thelazioidea</taxon>
        <taxon>Thelaziidae</taxon>
        <taxon>Thelazia</taxon>
    </lineage>
</organism>
<gene>
    <name evidence="1" type="ORF">TCLT_LOCUS4032</name>
</gene>
<sequence length="83" mass="9429">MAMLMKDGPEMDLGKGWALQSMDSKGSKREQVEGVVKDRFFLLNPTFLLSRTSVVHLRQLLLRSDLGLQHCSLFVKLRLKIVA</sequence>
<evidence type="ECO:0000313" key="1">
    <source>
        <dbReference type="EMBL" id="VDN01078.1"/>
    </source>
</evidence>
<dbReference type="WBParaSite" id="TCLT_0000404301-mRNA-1">
    <property type="protein sequence ID" value="TCLT_0000404301-mRNA-1"/>
    <property type="gene ID" value="TCLT_0000404301"/>
</dbReference>
<name>A0A0N5CUT7_THECL</name>
<reference evidence="3" key="1">
    <citation type="submission" date="2017-02" db="UniProtKB">
        <authorList>
            <consortium name="WormBaseParasite"/>
        </authorList>
    </citation>
    <scope>IDENTIFICATION</scope>
</reference>
<accession>A0A0N5CUT7</accession>
<dbReference type="AlphaFoldDB" id="A0A0N5CUT7"/>
<dbReference type="Proteomes" id="UP000276776">
    <property type="component" value="Unassembled WGS sequence"/>
</dbReference>
<evidence type="ECO:0000313" key="3">
    <source>
        <dbReference type="WBParaSite" id="TCLT_0000404301-mRNA-1"/>
    </source>
</evidence>
<proteinExistence type="predicted"/>
<evidence type="ECO:0000313" key="2">
    <source>
        <dbReference type="Proteomes" id="UP000276776"/>
    </source>
</evidence>
<protein>
    <submittedName>
        <fullName evidence="1 3">Uncharacterized protein</fullName>
    </submittedName>
</protein>
<reference evidence="1 2" key="2">
    <citation type="submission" date="2018-11" db="EMBL/GenBank/DDBJ databases">
        <authorList>
            <consortium name="Pathogen Informatics"/>
        </authorList>
    </citation>
    <scope>NUCLEOTIDE SEQUENCE [LARGE SCALE GENOMIC DNA]</scope>
</reference>
<keyword evidence="2" id="KW-1185">Reference proteome</keyword>